<dbReference type="PANTHER" id="PTHR44196">
    <property type="entry name" value="DEHYDROGENASE/REDUCTASE SDR FAMILY MEMBER 7B"/>
    <property type="match status" value="1"/>
</dbReference>
<dbReference type="EMBL" id="JAGIOO010000001">
    <property type="protein sequence ID" value="MBP2478413.1"/>
    <property type="molecule type" value="Genomic_DNA"/>
</dbReference>
<comment type="similarity">
    <text evidence="1">Belongs to the short-chain dehydrogenases/reductases (SDR) family.</text>
</comment>
<feature type="domain" description="Ketoreductase" evidence="3">
    <location>
        <begin position="1"/>
        <end position="179"/>
    </location>
</feature>
<dbReference type="Proteomes" id="UP001519363">
    <property type="component" value="Unassembled WGS sequence"/>
</dbReference>
<evidence type="ECO:0000313" key="5">
    <source>
        <dbReference type="Proteomes" id="UP001519363"/>
    </source>
</evidence>
<dbReference type="Gene3D" id="3.40.50.720">
    <property type="entry name" value="NAD(P)-binding Rossmann-like Domain"/>
    <property type="match status" value="1"/>
</dbReference>
<protein>
    <submittedName>
        <fullName evidence="4">NAD(P)-dependent dehydrogenase (Short-subunit alcohol dehydrogenase family)</fullName>
    </submittedName>
</protein>
<accession>A0ABS5APC2</accession>
<dbReference type="InterPro" id="IPR036291">
    <property type="entry name" value="NAD(P)-bd_dom_sf"/>
</dbReference>
<dbReference type="SUPFAM" id="SSF51735">
    <property type="entry name" value="NAD(P)-binding Rossmann-fold domains"/>
    <property type="match status" value="1"/>
</dbReference>
<keyword evidence="5" id="KW-1185">Reference proteome</keyword>
<organism evidence="4 5">
    <name type="scientific">Crossiella equi</name>
    <dbReference type="NCBI Taxonomy" id="130796"/>
    <lineage>
        <taxon>Bacteria</taxon>
        <taxon>Bacillati</taxon>
        <taxon>Actinomycetota</taxon>
        <taxon>Actinomycetes</taxon>
        <taxon>Pseudonocardiales</taxon>
        <taxon>Pseudonocardiaceae</taxon>
        <taxon>Crossiella</taxon>
    </lineage>
</organism>
<dbReference type="InterPro" id="IPR002347">
    <property type="entry name" value="SDR_fam"/>
</dbReference>
<evidence type="ECO:0000256" key="2">
    <source>
        <dbReference type="ARBA" id="ARBA00023002"/>
    </source>
</evidence>
<gene>
    <name evidence="4" type="ORF">JOF53_007285</name>
</gene>
<dbReference type="SMART" id="SM00822">
    <property type="entry name" value="PKS_KR"/>
    <property type="match status" value="1"/>
</dbReference>
<dbReference type="Pfam" id="PF00106">
    <property type="entry name" value="adh_short"/>
    <property type="match status" value="1"/>
</dbReference>
<dbReference type="PRINTS" id="PR00081">
    <property type="entry name" value="GDHRDH"/>
</dbReference>
<keyword evidence="2" id="KW-0560">Oxidoreductase</keyword>
<dbReference type="CDD" id="cd05233">
    <property type="entry name" value="SDR_c"/>
    <property type="match status" value="1"/>
</dbReference>
<name>A0ABS5APC2_9PSEU</name>
<evidence type="ECO:0000313" key="4">
    <source>
        <dbReference type="EMBL" id="MBP2478413.1"/>
    </source>
</evidence>
<evidence type="ECO:0000259" key="3">
    <source>
        <dbReference type="SMART" id="SM00822"/>
    </source>
</evidence>
<dbReference type="InterPro" id="IPR057326">
    <property type="entry name" value="KR_dom"/>
</dbReference>
<reference evidence="4 5" key="1">
    <citation type="submission" date="2021-03" db="EMBL/GenBank/DDBJ databases">
        <title>Sequencing the genomes of 1000 actinobacteria strains.</title>
        <authorList>
            <person name="Klenk H.-P."/>
        </authorList>
    </citation>
    <scope>NUCLEOTIDE SEQUENCE [LARGE SCALE GENOMIC DNA]</scope>
    <source>
        <strain evidence="4 5">DSM 44580</strain>
    </source>
</reference>
<sequence length="232" mass="23608">MTAVITGAASGIGLALAEALHARGTGLVLADVNAPDLSEVAGRLGATAVPTDVTDPQALVALADEAPGARLVCLNAGILGQDLGAPWEVSAEDWDRVFAVNVAGVVNGLRAFVPRLLASGEPAHLLITASLAGAATFPYGGAYGPSKHAVTSLATATAQALADTPVGVTMLCPALVATKMSPEGVPPEEIAAAALRAVDEGRFAVVPEDWQETVVRQRRQLVRGELPEVPPF</sequence>
<evidence type="ECO:0000256" key="1">
    <source>
        <dbReference type="ARBA" id="ARBA00006484"/>
    </source>
</evidence>
<proteinExistence type="inferred from homology"/>
<comment type="caution">
    <text evidence="4">The sequence shown here is derived from an EMBL/GenBank/DDBJ whole genome shotgun (WGS) entry which is preliminary data.</text>
</comment>
<dbReference type="PANTHER" id="PTHR44196:SF1">
    <property type="entry name" value="DEHYDROGENASE_REDUCTASE SDR FAMILY MEMBER 7B"/>
    <property type="match status" value="1"/>
</dbReference>
<dbReference type="RefSeq" id="WP_086789765.1">
    <property type="nucleotide sequence ID" value="NZ_JAGIOO010000001.1"/>
</dbReference>